<organism evidence="5 6">
    <name type="scientific">Phaedon cochleariae</name>
    <name type="common">Mustard beetle</name>
    <dbReference type="NCBI Taxonomy" id="80249"/>
    <lineage>
        <taxon>Eukaryota</taxon>
        <taxon>Metazoa</taxon>
        <taxon>Ecdysozoa</taxon>
        <taxon>Arthropoda</taxon>
        <taxon>Hexapoda</taxon>
        <taxon>Insecta</taxon>
        <taxon>Pterygota</taxon>
        <taxon>Neoptera</taxon>
        <taxon>Endopterygota</taxon>
        <taxon>Coleoptera</taxon>
        <taxon>Polyphaga</taxon>
        <taxon>Cucujiformia</taxon>
        <taxon>Chrysomeloidea</taxon>
        <taxon>Chrysomelidae</taxon>
        <taxon>Chrysomelinae</taxon>
        <taxon>Chrysomelini</taxon>
        <taxon>Phaedon</taxon>
    </lineage>
</organism>
<keyword evidence="6" id="KW-1185">Reference proteome</keyword>
<feature type="signal peptide" evidence="4">
    <location>
        <begin position="1"/>
        <end position="19"/>
    </location>
</feature>
<dbReference type="FunFam" id="3.15.10.30:FF:000001">
    <property type="entry name" value="Takeout-like protein 1"/>
    <property type="match status" value="1"/>
</dbReference>
<evidence type="ECO:0000256" key="4">
    <source>
        <dbReference type="SAM" id="SignalP"/>
    </source>
</evidence>
<keyword evidence="1 4" id="KW-0732">Signal</keyword>
<dbReference type="SMART" id="SM00700">
    <property type="entry name" value="JHBP"/>
    <property type="match status" value="1"/>
</dbReference>
<dbReference type="InterPro" id="IPR038606">
    <property type="entry name" value="To_sf"/>
</dbReference>
<dbReference type="PANTHER" id="PTHR11008">
    <property type="entry name" value="PROTEIN TAKEOUT-LIKE PROTEIN"/>
    <property type="match status" value="1"/>
</dbReference>
<evidence type="ECO:0000313" key="5">
    <source>
        <dbReference type="EMBL" id="CAH1175608.1"/>
    </source>
</evidence>
<reference evidence="5" key="2">
    <citation type="submission" date="2022-10" db="EMBL/GenBank/DDBJ databases">
        <authorList>
            <consortium name="ENA_rothamsted_submissions"/>
            <consortium name="culmorum"/>
            <person name="King R."/>
        </authorList>
    </citation>
    <scope>NUCLEOTIDE SEQUENCE</scope>
</reference>
<accession>A0A9P0DST7</accession>
<evidence type="ECO:0000256" key="1">
    <source>
        <dbReference type="ARBA" id="ARBA00022729"/>
    </source>
</evidence>
<comment type="similarity">
    <text evidence="3">Belongs to the TO family.</text>
</comment>
<proteinExistence type="inferred from homology"/>
<sequence length="245" mass="27362">MWCLLFSVLFLGGYSLSEAKKLPLPPYIKACHKDDPNIDACALQHAKESIPQMLNGDKTYGIPILNPLELESISVETGGNLTIILSKVKVFGLDKIDVTKIKVDLPGKALQFEFKGEKLEILGKYQMDGKILVIPLKGNGDCSLIASNVDIKFNLKYDLVERDGDEYIQLGENNIDIDLDNLQLQFDNLFNGNEELGKSTNKILNEEWKAVYAELKPAISKTISTIAVTIVTRVTERVPYKQIFV</sequence>
<dbReference type="AlphaFoldDB" id="A0A9P0DST7"/>
<evidence type="ECO:0000256" key="3">
    <source>
        <dbReference type="ARBA" id="ARBA00060902"/>
    </source>
</evidence>
<dbReference type="Pfam" id="PF06585">
    <property type="entry name" value="JHBP"/>
    <property type="match status" value="1"/>
</dbReference>
<gene>
    <name evidence="5" type="ORF">PHAECO_LOCUS10682</name>
</gene>
<dbReference type="EMBL" id="OU896713">
    <property type="protein sequence ID" value="CAH1175608.1"/>
    <property type="molecule type" value="Genomic_DNA"/>
</dbReference>
<name>A0A9P0DST7_PHACE</name>
<dbReference type="GO" id="GO:0005615">
    <property type="term" value="C:extracellular space"/>
    <property type="evidence" value="ECO:0007669"/>
    <property type="project" value="TreeGrafter"/>
</dbReference>
<dbReference type="GO" id="GO:0007623">
    <property type="term" value="P:circadian rhythm"/>
    <property type="evidence" value="ECO:0007669"/>
    <property type="project" value="UniProtKB-ARBA"/>
</dbReference>
<dbReference type="Gene3D" id="3.15.10.30">
    <property type="entry name" value="Haemolymph juvenile hormone binding protein"/>
    <property type="match status" value="1"/>
</dbReference>
<feature type="chain" id="PRO_5040316062" evidence="4">
    <location>
        <begin position="20"/>
        <end position="245"/>
    </location>
</feature>
<dbReference type="PANTHER" id="PTHR11008:SF32">
    <property type="entry name" value="CIRCADIAN CLOCK-CONTROLLED PROTEIN DAYWAKE-RELATED"/>
    <property type="match status" value="1"/>
</dbReference>
<protein>
    <submittedName>
        <fullName evidence="5">Uncharacterized protein</fullName>
    </submittedName>
</protein>
<evidence type="ECO:0000256" key="2">
    <source>
        <dbReference type="ARBA" id="ARBA00023108"/>
    </source>
</evidence>
<dbReference type="OrthoDB" id="8194225at2759"/>
<keyword evidence="2" id="KW-0090">Biological rhythms</keyword>
<evidence type="ECO:0000313" key="6">
    <source>
        <dbReference type="Proteomes" id="UP001153737"/>
    </source>
</evidence>
<dbReference type="InterPro" id="IPR010562">
    <property type="entry name" value="Haemolymph_juvenile_hormone-bd"/>
</dbReference>
<reference evidence="5" key="1">
    <citation type="submission" date="2022-01" db="EMBL/GenBank/DDBJ databases">
        <authorList>
            <person name="King R."/>
        </authorList>
    </citation>
    <scope>NUCLEOTIDE SEQUENCE</scope>
</reference>
<dbReference type="Proteomes" id="UP001153737">
    <property type="component" value="Chromosome 7"/>
</dbReference>